<protein>
    <submittedName>
        <fullName evidence="3">Uncharacterized protein</fullName>
    </submittedName>
</protein>
<dbReference type="InterPro" id="IPR011047">
    <property type="entry name" value="Quinoprotein_ADH-like_sf"/>
</dbReference>
<gene>
    <name evidence="3" type="ORF">FRX94_02485</name>
</gene>
<evidence type="ECO:0000313" key="3">
    <source>
        <dbReference type="EMBL" id="TWT28775.1"/>
    </source>
</evidence>
<comment type="caution">
    <text evidence="3">The sequence shown here is derived from an EMBL/GenBank/DDBJ whole genome shotgun (WGS) entry which is preliminary data.</text>
</comment>
<dbReference type="EMBL" id="VOHM01000003">
    <property type="protein sequence ID" value="TWT28775.1"/>
    <property type="molecule type" value="Genomic_DNA"/>
</dbReference>
<proteinExistence type="predicted"/>
<keyword evidence="2" id="KW-0812">Transmembrane</keyword>
<accession>A0A5C5UTL5</accession>
<keyword evidence="2" id="KW-0472">Membrane</keyword>
<feature type="region of interest" description="Disordered" evidence="1">
    <location>
        <begin position="271"/>
        <end position="290"/>
    </location>
</feature>
<evidence type="ECO:0000256" key="2">
    <source>
        <dbReference type="SAM" id="Phobius"/>
    </source>
</evidence>
<organism evidence="3 4">
    <name type="scientific">Corynebacterium canis</name>
    <dbReference type="NCBI Taxonomy" id="679663"/>
    <lineage>
        <taxon>Bacteria</taxon>
        <taxon>Bacillati</taxon>
        <taxon>Actinomycetota</taxon>
        <taxon>Actinomycetes</taxon>
        <taxon>Mycobacteriales</taxon>
        <taxon>Corynebacteriaceae</taxon>
        <taxon>Corynebacterium</taxon>
    </lineage>
</organism>
<dbReference type="SUPFAM" id="SSF50998">
    <property type="entry name" value="Quinoprotein alcohol dehydrogenase-like"/>
    <property type="match status" value="1"/>
</dbReference>
<dbReference type="Proteomes" id="UP000320791">
    <property type="component" value="Unassembled WGS sequence"/>
</dbReference>
<dbReference type="RefSeq" id="WP_146323537.1">
    <property type="nucleotide sequence ID" value="NZ_BAABLR010000027.1"/>
</dbReference>
<sequence>MRLFNNVNAEIVTYCIKVFLGIMALLCIVALYESVQTFNVEKYKTNTPLLDTRATPSSTSIFLRNDYRNGVTPVDIPEPGRFLGTDSNHATFAVDVTSAEVEDPHREAKLQVYNAASKSLRHETYASGCSNVSRNNVVYCHNGQRSHVTAYHMFTGKSMFSFPTPDADAHFELLGTGRQGDIIVARNSEDGPATTNTLYSITGNSIRWSKKLHPNERCNAIHRNRILLCHQPAGGGPGAVDIRTLQVSDGAELTNHHADTRIAITSGGWIEFPPETPDTEQPTTTAARKPAKPYQVYDAYGRHQGKSRSSGVDTFFPYNTDRNLGNSETLTYPAHSIAGMEAQDSGVVSANGTITYRGAMDNDGKTKHFFRLDSADKQFSFAASNLLTGSWDGTLLLVRTEEGTPAHSVKYQIFDTTNENSMDIIETVDSTPQVINGTLAITHKAEDSDEYGKLTVFLPER</sequence>
<dbReference type="OrthoDB" id="9821087at2"/>
<name>A0A5C5UTL5_9CORY</name>
<keyword evidence="4" id="KW-1185">Reference proteome</keyword>
<feature type="transmembrane region" description="Helical" evidence="2">
    <location>
        <begin position="12"/>
        <end position="32"/>
    </location>
</feature>
<reference evidence="3 4" key="1">
    <citation type="submission" date="2019-08" db="EMBL/GenBank/DDBJ databases">
        <authorList>
            <person name="Lei W."/>
        </authorList>
    </citation>
    <scope>NUCLEOTIDE SEQUENCE [LARGE SCALE GENOMIC DNA]</scope>
    <source>
        <strain evidence="3 4">CCUG 58627</strain>
    </source>
</reference>
<evidence type="ECO:0000256" key="1">
    <source>
        <dbReference type="SAM" id="MobiDB-lite"/>
    </source>
</evidence>
<keyword evidence="2" id="KW-1133">Transmembrane helix</keyword>
<dbReference type="AlphaFoldDB" id="A0A5C5UTL5"/>
<evidence type="ECO:0000313" key="4">
    <source>
        <dbReference type="Proteomes" id="UP000320791"/>
    </source>
</evidence>